<protein>
    <submittedName>
        <fullName evidence="1">Nitrilotriacetate monooxygenase component b</fullName>
    </submittedName>
</protein>
<accession>A0ACC3YJJ7</accession>
<comment type="caution">
    <text evidence="1">The sequence shown here is derived from an EMBL/GenBank/DDBJ whole genome shotgun (WGS) entry which is preliminary data.</text>
</comment>
<keyword evidence="1" id="KW-0503">Monooxygenase</keyword>
<dbReference type="EMBL" id="VUJX02000009">
    <property type="protein sequence ID" value="KAL0932088.1"/>
    <property type="molecule type" value="Genomic_DNA"/>
</dbReference>
<dbReference type="Proteomes" id="UP000805649">
    <property type="component" value="Unassembled WGS sequence"/>
</dbReference>
<sequence length="342" mass="37554">MPSNNRSRNLLRLLSTIPSRAPPSHPSPARFFFPNSPLKTFNTRRTYSKMAQQNTNFAGGASAQHNPHPDFKSVEASRPPFDTSLNVNWTKTVDPEWKYGSGANALGKSSASHVAIDPHEEGRPAGFNYKLLISGIVPRPIAFVSTRSADGTVTNLAPFSYFNMVNHDPPLFVVGFAASVEKPKDSLKNLLESKECVINIISEGFLEAANATSVNAPYGKSEWDVSGLTPVYDCKHVKAARVKEAIFSVEGTLDSFKEYDSKATPGKKSGVVCIIEGRNFWVREDAINEQKNIVDPAVLRPISRLGGITYGRVTEVLEIPRADWEANIGGEEGYEKIKKSEQ</sequence>
<evidence type="ECO:0000313" key="2">
    <source>
        <dbReference type="Proteomes" id="UP000805649"/>
    </source>
</evidence>
<keyword evidence="1" id="KW-0560">Oxidoreductase</keyword>
<keyword evidence="2" id="KW-1185">Reference proteome</keyword>
<reference evidence="1 2" key="1">
    <citation type="journal article" date="2020" name="Phytopathology">
        <title>Genome Sequence Resources of Colletotrichum truncatum, C. plurivorum, C. musicola, and C. sojae: Four Species Pathogenic to Soybean (Glycine max).</title>
        <authorList>
            <person name="Rogerio F."/>
            <person name="Boufleur T.R."/>
            <person name="Ciampi-Guillardi M."/>
            <person name="Sukno S.A."/>
            <person name="Thon M.R."/>
            <person name="Massola Junior N.S."/>
            <person name="Baroncelli R."/>
        </authorList>
    </citation>
    <scope>NUCLEOTIDE SEQUENCE [LARGE SCALE GENOMIC DNA]</scope>
    <source>
        <strain evidence="1 2">CMES1059</strain>
    </source>
</reference>
<name>A0ACC3YJJ7_COLTU</name>
<evidence type="ECO:0000313" key="1">
    <source>
        <dbReference type="EMBL" id="KAL0932088.1"/>
    </source>
</evidence>
<proteinExistence type="predicted"/>
<gene>
    <name evidence="1" type="ORF">CTRU02_213041</name>
</gene>
<organism evidence="1 2">
    <name type="scientific">Colletotrichum truncatum</name>
    <name type="common">Anthracnose fungus</name>
    <name type="synonym">Colletotrichum capsici</name>
    <dbReference type="NCBI Taxonomy" id="5467"/>
    <lineage>
        <taxon>Eukaryota</taxon>
        <taxon>Fungi</taxon>
        <taxon>Dikarya</taxon>
        <taxon>Ascomycota</taxon>
        <taxon>Pezizomycotina</taxon>
        <taxon>Sordariomycetes</taxon>
        <taxon>Hypocreomycetidae</taxon>
        <taxon>Glomerellales</taxon>
        <taxon>Glomerellaceae</taxon>
        <taxon>Colletotrichum</taxon>
        <taxon>Colletotrichum truncatum species complex</taxon>
    </lineage>
</organism>